<accession>A0A2P2QHE8</accession>
<organism evidence="1">
    <name type="scientific">Rhizophora mucronata</name>
    <name type="common">Asiatic mangrove</name>
    <dbReference type="NCBI Taxonomy" id="61149"/>
    <lineage>
        <taxon>Eukaryota</taxon>
        <taxon>Viridiplantae</taxon>
        <taxon>Streptophyta</taxon>
        <taxon>Embryophyta</taxon>
        <taxon>Tracheophyta</taxon>
        <taxon>Spermatophyta</taxon>
        <taxon>Magnoliopsida</taxon>
        <taxon>eudicotyledons</taxon>
        <taxon>Gunneridae</taxon>
        <taxon>Pentapetalae</taxon>
        <taxon>rosids</taxon>
        <taxon>fabids</taxon>
        <taxon>Malpighiales</taxon>
        <taxon>Rhizophoraceae</taxon>
        <taxon>Rhizophora</taxon>
    </lineage>
</organism>
<dbReference type="EMBL" id="GGEC01085944">
    <property type="protein sequence ID" value="MBX66428.1"/>
    <property type="molecule type" value="Transcribed_RNA"/>
</dbReference>
<reference evidence="1" key="1">
    <citation type="submission" date="2018-02" db="EMBL/GenBank/DDBJ databases">
        <title>Rhizophora mucronata_Transcriptome.</title>
        <authorList>
            <person name="Meera S.P."/>
            <person name="Sreeshan A."/>
            <person name="Augustine A."/>
        </authorList>
    </citation>
    <scope>NUCLEOTIDE SEQUENCE</scope>
    <source>
        <tissue evidence="1">Leaf</tissue>
    </source>
</reference>
<evidence type="ECO:0000313" key="1">
    <source>
        <dbReference type="EMBL" id="MBX66428.1"/>
    </source>
</evidence>
<dbReference type="AlphaFoldDB" id="A0A2P2QHE8"/>
<proteinExistence type="predicted"/>
<protein>
    <submittedName>
        <fullName evidence="1">Uncharacterized protein</fullName>
    </submittedName>
</protein>
<name>A0A2P2QHE8_RHIMU</name>
<sequence length="21" mass="2578">MNEMNHNMLLEFFDFTVGFLQ</sequence>